<feature type="domain" description="Amino acid transporter transmembrane" evidence="8">
    <location>
        <begin position="54"/>
        <end position="269"/>
    </location>
</feature>
<dbReference type="GO" id="GO:0015179">
    <property type="term" value="F:L-amino acid transmembrane transporter activity"/>
    <property type="evidence" value="ECO:0007669"/>
    <property type="project" value="TreeGrafter"/>
</dbReference>
<gene>
    <name evidence="9" type="ORF">BQ4739_LOCUS202</name>
</gene>
<organism evidence="9 10">
    <name type="scientific">Tetradesmus obliquus</name>
    <name type="common">Green alga</name>
    <name type="synonym">Acutodesmus obliquus</name>
    <dbReference type="NCBI Taxonomy" id="3088"/>
    <lineage>
        <taxon>Eukaryota</taxon>
        <taxon>Viridiplantae</taxon>
        <taxon>Chlorophyta</taxon>
        <taxon>core chlorophytes</taxon>
        <taxon>Chlorophyceae</taxon>
        <taxon>CS clade</taxon>
        <taxon>Sphaeropleales</taxon>
        <taxon>Scenedesmaceae</taxon>
        <taxon>Tetradesmus</taxon>
    </lineage>
</organism>
<dbReference type="Pfam" id="PF01490">
    <property type="entry name" value="Aa_trans"/>
    <property type="match status" value="2"/>
</dbReference>
<dbReference type="AlphaFoldDB" id="A0A383V4T9"/>
<feature type="domain" description="Amino acid transporter transmembrane" evidence="8">
    <location>
        <begin position="301"/>
        <end position="436"/>
    </location>
</feature>
<dbReference type="PANTHER" id="PTHR22950">
    <property type="entry name" value="AMINO ACID TRANSPORTER"/>
    <property type="match status" value="1"/>
</dbReference>
<reference evidence="9 10" key="1">
    <citation type="submission" date="2016-10" db="EMBL/GenBank/DDBJ databases">
        <authorList>
            <person name="Cai Z."/>
        </authorList>
    </citation>
    <scope>NUCLEOTIDE SEQUENCE [LARGE SCALE GENOMIC DNA]</scope>
</reference>
<feature type="transmembrane region" description="Helical" evidence="7">
    <location>
        <begin position="201"/>
        <end position="222"/>
    </location>
</feature>
<dbReference type="Proteomes" id="UP000256970">
    <property type="component" value="Unassembled WGS sequence"/>
</dbReference>
<keyword evidence="3" id="KW-0029">Amino-acid transport</keyword>
<dbReference type="EMBL" id="FNXT01000007">
    <property type="protein sequence ID" value="SZX59594.1"/>
    <property type="molecule type" value="Genomic_DNA"/>
</dbReference>
<dbReference type="STRING" id="3088.A0A383V4T9"/>
<proteinExistence type="predicted"/>
<dbReference type="GO" id="GO:0016020">
    <property type="term" value="C:membrane"/>
    <property type="evidence" value="ECO:0007669"/>
    <property type="project" value="UniProtKB-SubCell"/>
</dbReference>
<sequence length="526" mass="55894">MSDQGDQEQQATPEGYYNPRPRVRSPQPRVEVEQQAGFTGSSARVRVLLGTEGASSLSSVFTLCNSAIGAGVLSLPYAFQCAGLVGCLVLSLCVAGLEAFTMYVLAKFAERYDANSYGSLIRRALGRKTAACLSGVLLVYLWGSCVAYLVIVADTFTSLSVQYLGPEAWFSQRPVVVLTAGTLAMLMCFPRNLSALERVSFAAVLGFMYTAGAVLVRGTQAVSARPDPWAGVTLFNTDIQALYSISIVVFGFNCHANVVSVFYELEHYPHRLISQLPAEPTEYHTLGPLAPKPYTYKLIGMLGAILSAQSIILVGYMAVGVAGYLAYPFKVSSNILNSFAADDIAIQIARAVIGCVVLGHYPLNHHPARKGWEDLLDAVFNVKQIPGWLSAVITIVFVWSNVLTSLVVTDLGEVLHMIGGTAASFMIFFLPGLLLMNGAIIKHTYSCTSLSALIEDAGSEAATPRSLAAGTDGGAGSSSAPLLDKKAGIRDAGLIFAPGKSWVMGLVLVIISGLVLAVTLLTALLD</sequence>
<evidence type="ECO:0000313" key="9">
    <source>
        <dbReference type="EMBL" id="SZX59594.1"/>
    </source>
</evidence>
<evidence type="ECO:0000256" key="6">
    <source>
        <dbReference type="SAM" id="MobiDB-lite"/>
    </source>
</evidence>
<evidence type="ECO:0000256" key="3">
    <source>
        <dbReference type="ARBA" id="ARBA00022970"/>
    </source>
</evidence>
<feature type="transmembrane region" description="Helical" evidence="7">
    <location>
        <begin position="54"/>
        <end position="77"/>
    </location>
</feature>
<evidence type="ECO:0000256" key="4">
    <source>
        <dbReference type="ARBA" id="ARBA00022989"/>
    </source>
</evidence>
<evidence type="ECO:0000313" key="10">
    <source>
        <dbReference type="Proteomes" id="UP000256970"/>
    </source>
</evidence>
<feature type="transmembrane region" description="Helical" evidence="7">
    <location>
        <begin position="298"/>
        <end position="324"/>
    </location>
</feature>
<keyword evidence="3" id="KW-0813">Transport</keyword>
<protein>
    <recommendedName>
        <fullName evidence="8">Amino acid transporter transmembrane domain-containing protein</fullName>
    </recommendedName>
</protein>
<comment type="subcellular location">
    <subcellularLocation>
        <location evidence="1">Membrane</location>
        <topology evidence="1">Multi-pass membrane protein</topology>
    </subcellularLocation>
</comment>
<dbReference type="InterPro" id="IPR013057">
    <property type="entry name" value="AA_transpt_TM"/>
</dbReference>
<keyword evidence="5 7" id="KW-0472">Membrane</keyword>
<feature type="transmembrane region" description="Helical" evidence="7">
    <location>
        <begin position="130"/>
        <end position="151"/>
    </location>
</feature>
<feature type="transmembrane region" description="Helical" evidence="7">
    <location>
        <begin position="502"/>
        <end position="525"/>
    </location>
</feature>
<evidence type="ECO:0000259" key="8">
    <source>
        <dbReference type="Pfam" id="PF01490"/>
    </source>
</evidence>
<feature type="compositionally biased region" description="Polar residues" evidence="6">
    <location>
        <begin position="1"/>
        <end position="12"/>
    </location>
</feature>
<feature type="transmembrane region" description="Helical" evidence="7">
    <location>
        <begin position="83"/>
        <end position="109"/>
    </location>
</feature>
<name>A0A383V4T9_TETOB</name>
<keyword evidence="2 7" id="KW-0812">Transmembrane</keyword>
<dbReference type="PANTHER" id="PTHR22950:SF652">
    <property type="entry name" value="TRANSMEMBRANE AMINO ACID TRANSPORTER FAMILY PROTEIN"/>
    <property type="match status" value="1"/>
</dbReference>
<keyword evidence="4 7" id="KW-1133">Transmembrane helix</keyword>
<keyword evidence="10" id="KW-1185">Reference proteome</keyword>
<evidence type="ECO:0000256" key="5">
    <source>
        <dbReference type="ARBA" id="ARBA00023136"/>
    </source>
</evidence>
<feature type="region of interest" description="Disordered" evidence="6">
    <location>
        <begin position="1"/>
        <end position="36"/>
    </location>
</feature>
<feature type="transmembrane region" description="Helical" evidence="7">
    <location>
        <begin position="171"/>
        <end position="189"/>
    </location>
</feature>
<evidence type="ECO:0000256" key="1">
    <source>
        <dbReference type="ARBA" id="ARBA00004141"/>
    </source>
</evidence>
<feature type="transmembrane region" description="Helical" evidence="7">
    <location>
        <begin position="385"/>
        <end position="408"/>
    </location>
</feature>
<evidence type="ECO:0000256" key="2">
    <source>
        <dbReference type="ARBA" id="ARBA00022692"/>
    </source>
</evidence>
<evidence type="ECO:0000256" key="7">
    <source>
        <dbReference type="SAM" id="Phobius"/>
    </source>
</evidence>
<accession>A0A383V4T9</accession>
<feature type="transmembrane region" description="Helical" evidence="7">
    <location>
        <begin position="414"/>
        <end position="436"/>
    </location>
</feature>
<feature type="transmembrane region" description="Helical" evidence="7">
    <location>
        <begin position="242"/>
        <end position="263"/>
    </location>
</feature>